<evidence type="ECO:0000313" key="3">
    <source>
        <dbReference type="WBParaSite" id="MhA1_Contig58.frz3.gene16"/>
    </source>
</evidence>
<dbReference type="AlphaFoldDB" id="A0A1I8BTN4"/>
<dbReference type="WBParaSite" id="MhA1_Contig58.frz3.gene16">
    <property type="protein sequence ID" value="MhA1_Contig58.frz3.gene16"/>
    <property type="gene ID" value="MhA1_Contig58.frz3.gene16"/>
</dbReference>
<dbReference type="Proteomes" id="UP000095281">
    <property type="component" value="Unplaced"/>
</dbReference>
<name>A0A1I8BTN4_MELHA</name>
<reference evidence="3" key="1">
    <citation type="submission" date="2016-11" db="UniProtKB">
        <authorList>
            <consortium name="WormBaseParasite"/>
        </authorList>
    </citation>
    <scope>IDENTIFICATION</scope>
</reference>
<feature type="region of interest" description="Disordered" evidence="1">
    <location>
        <begin position="1"/>
        <end position="62"/>
    </location>
</feature>
<organism evidence="2 3">
    <name type="scientific">Meloidogyne hapla</name>
    <name type="common">Root-knot nematode worm</name>
    <dbReference type="NCBI Taxonomy" id="6305"/>
    <lineage>
        <taxon>Eukaryota</taxon>
        <taxon>Metazoa</taxon>
        <taxon>Ecdysozoa</taxon>
        <taxon>Nematoda</taxon>
        <taxon>Chromadorea</taxon>
        <taxon>Rhabditida</taxon>
        <taxon>Tylenchina</taxon>
        <taxon>Tylenchomorpha</taxon>
        <taxon>Tylenchoidea</taxon>
        <taxon>Meloidogynidae</taxon>
        <taxon>Meloidogyninae</taxon>
        <taxon>Meloidogyne</taxon>
    </lineage>
</organism>
<protein>
    <submittedName>
        <fullName evidence="3">Uncharacterized protein</fullName>
    </submittedName>
</protein>
<evidence type="ECO:0000256" key="1">
    <source>
        <dbReference type="SAM" id="MobiDB-lite"/>
    </source>
</evidence>
<accession>A0A1I8BTN4</accession>
<sequence>MKNIGNILMRNNQGVKREGAGKSNRKNIMEDNEQLNINPRKFQNNFSHSDEVSSSLTSSNAQRNWNKRNEFATTSSFNYPYQGCRGLPKIRIYLYRNQTQG</sequence>
<keyword evidence="2" id="KW-1185">Reference proteome</keyword>
<feature type="compositionally biased region" description="Polar residues" evidence="1">
    <location>
        <begin position="34"/>
        <end position="62"/>
    </location>
</feature>
<evidence type="ECO:0000313" key="2">
    <source>
        <dbReference type="Proteomes" id="UP000095281"/>
    </source>
</evidence>
<proteinExistence type="predicted"/>